<dbReference type="AlphaFoldDB" id="A0A4R8SQR7"/>
<accession>A0A4R8SQR7</accession>
<feature type="transmembrane region" description="Helical" evidence="7">
    <location>
        <begin position="71"/>
        <end position="92"/>
    </location>
</feature>
<evidence type="ECO:0000313" key="10">
    <source>
        <dbReference type="Proteomes" id="UP000294604"/>
    </source>
</evidence>
<comment type="caution">
    <text evidence="9">The sequence shown here is derived from an EMBL/GenBank/DDBJ whole genome shotgun (WGS) entry which is preliminary data.</text>
</comment>
<evidence type="ECO:0000259" key="8">
    <source>
        <dbReference type="Pfam" id="PF06271"/>
    </source>
</evidence>
<evidence type="ECO:0000256" key="3">
    <source>
        <dbReference type="ARBA" id="ARBA00022692"/>
    </source>
</evidence>
<evidence type="ECO:0000256" key="6">
    <source>
        <dbReference type="SAM" id="MobiDB-lite"/>
    </source>
</evidence>
<dbReference type="RefSeq" id="WP_134086029.1">
    <property type="nucleotide sequence ID" value="NZ_PECJ01000008.1"/>
</dbReference>
<evidence type="ECO:0000256" key="1">
    <source>
        <dbReference type="ARBA" id="ARBA00004651"/>
    </source>
</evidence>
<keyword evidence="5 7" id="KW-0472">Membrane</keyword>
<dbReference type="InterPro" id="IPR010432">
    <property type="entry name" value="RDD"/>
</dbReference>
<dbReference type="GO" id="GO:0005886">
    <property type="term" value="C:plasma membrane"/>
    <property type="evidence" value="ECO:0007669"/>
    <property type="project" value="UniProtKB-SubCell"/>
</dbReference>
<dbReference type="InterPro" id="IPR051791">
    <property type="entry name" value="Pra-immunoreactive"/>
</dbReference>
<dbReference type="OrthoDB" id="9793824at2"/>
<dbReference type="PANTHER" id="PTHR36115:SF6">
    <property type="entry name" value="PROLINE-RICH ANTIGEN HOMOLOG"/>
    <property type="match status" value="1"/>
</dbReference>
<dbReference type="PANTHER" id="PTHR36115">
    <property type="entry name" value="PROLINE-RICH ANTIGEN HOMOLOG-RELATED"/>
    <property type="match status" value="1"/>
</dbReference>
<feature type="region of interest" description="Disordered" evidence="6">
    <location>
        <begin position="324"/>
        <end position="354"/>
    </location>
</feature>
<feature type="transmembrane region" description="Helical" evidence="7">
    <location>
        <begin position="135"/>
        <end position="154"/>
    </location>
</feature>
<name>A0A4R8SQR7_9MYCO</name>
<protein>
    <submittedName>
        <fullName evidence="9">RDD family protein</fullName>
    </submittedName>
</protein>
<comment type="subcellular location">
    <subcellularLocation>
        <location evidence="1">Cell membrane</location>
        <topology evidence="1">Multi-pass membrane protein</topology>
    </subcellularLocation>
</comment>
<dbReference type="EMBL" id="PECL01000010">
    <property type="protein sequence ID" value="TEA02127.1"/>
    <property type="molecule type" value="Genomic_DNA"/>
</dbReference>
<feature type="transmembrane region" description="Helical" evidence="7">
    <location>
        <begin position="224"/>
        <end position="243"/>
    </location>
</feature>
<evidence type="ECO:0000256" key="5">
    <source>
        <dbReference type="ARBA" id="ARBA00023136"/>
    </source>
</evidence>
<dbReference type="Proteomes" id="UP000294604">
    <property type="component" value="Unassembled WGS sequence"/>
</dbReference>
<feature type="domain" description="RDD" evidence="8">
    <location>
        <begin position="174"/>
        <end position="314"/>
    </location>
</feature>
<organism evidence="9 10">
    <name type="scientific">Mycobacteroides salmoniphilum</name>
    <dbReference type="NCBI Taxonomy" id="404941"/>
    <lineage>
        <taxon>Bacteria</taxon>
        <taxon>Bacillati</taxon>
        <taxon>Actinomycetota</taxon>
        <taxon>Actinomycetes</taxon>
        <taxon>Mycobacteriales</taxon>
        <taxon>Mycobacteriaceae</taxon>
        <taxon>Mycobacteroides</taxon>
    </lineage>
</organism>
<keyword evidence="3 7" id="KW-0812">Transmembrane</keyword>
<proteinExistence type="predicted"/>
<reference evidence="9 10" key="1">
    <citation type="journal article" date="2019" name="Sci. Rep.">
        <title>Extended insight into the Mycobacterium chelonae-abscessus complex through whole genome sequencing of Mycobacterium salmoniphilum outbreak and Mycobacterium salmoniphilum-like strains.</title>
        <authorList>
            <person name="Behra P.R.K."/>
            <person name="Das S."/>
            <person name="Pettersson B.M.F."/>
            <person name="Shirreff L."/>
            <person name="DuCote T."/>
            <person name="Jacobsson K.G."/>
            <person name="Ennis D.G."/>
            <person name="Kirsebom L.A."/>
        </authorList>
    </citation>
    <scope>NUCLEOTIDE SEQUENCE [LARGE SCALE GENOMIC DNA]</scope>
    <source>
        <strain evidence="9 10">CCUG 60884</strain>
    </source>
</reference>
<keyword evidence="2" id="KW-1003">Cell membrane</keyword>
<sequence>MSEPSEPVNGPGDSWRYRDPIGGEAAALHVGQGRRVRGIGWVSVGGLALTAVWTSCVLLMMPWGLAEYWSWAQWVSLWLPVSALLCAALALVWRNRLLVAAAAGMLGLTALYDWLSNTWPFGASYWLGVPVLFDIVVWVLLAVLCAAGISGIGVRQQVSDSGRAGQGAAGRAAYASWWSRVGAALLDGIPAGLLYVVGAVVIPATMTGASSGSHGHYTAGGPSAVGIVVMVACWLGGLAYLIWNVGFNQGRTGQTWGKRVVGISVIAEQTRLPLGVGASIGRQLAHIVDALPCYLGFLFPLWDAKAQTFADKMMHSIVITGRAEAQPDPASTTSQPPGDVAYPIGPAGTRTPDHQQRIADLQTELDLLRQINAEREKLQ</sequence>
<dbReference type="Pfam" id="PF06271">
    <property type="entry name" value="RDD"/>
    <property type="match status" value="1"/>
</dbReference>
<evidence type="ECO:0000256" key="7">
    <source>
        <dbReference type="SAM" id="Phobius"/>
    </source>
</evidence>
<feature type="transmembrane region" description="Helical" evidence="7">
    <location>
        <begin position="181"/>
        <end position="204"/>
    </location>
</feature>
<evidence type="ECO:0000256" key="2">
    <source>
        <dbReference type="ARBA" id="ARBA00022475"/>
    </source>
</evidence>
<feature type="transmembrane region" description="Helical" evidence="7">
    <location>
        <begin position="97"/>
        <end position="115"/>
    </location>
</feature>
<keyword evidence="4 7" id="KW-1133">Transmembrane helix</keyword>
<evidence type="ECO:0000313" key="9">
    <source>
        <dbReference type="EMBL" id="TEA02127.1"/>
    </source>
</evidence>
<feature type="transmembrane region" description="Helical" evidence="7">
    <location>
        <begin position="39"/>
        <end position="65"/>
    </location>
</feature>
<gene>
    <name evidence="9" type="ORF">CCUG60884_03256</name>
</gene>
<evidence type="ECO:0000256" key="4">
    <source>
        <dbReference type="ARBA" id="ARBA00022989"/>
    </source>
</evidence>